<dbReference type="OrthoDB" id="8949317at2759"/>
<proteinExistence type="predicted"/>
<dbReference type="SUPFAM" id="SSF58069">
    <property type="entry name" value="Virus ectodomain"/>
    <property type="match status" value="1"/>
</dbReference>
<evidence type="ECO:0000313" key="2">
    <source>
        <dbReference type="Proteomes" id="UP000562415"/>
    </source>
</evidence>
<dbReference type="AlphaFoldDB" id="A0A7K5G0V6"/>
<feature type="non-terminal residue" evidence="1">
    <location>
        <position position="1"/>
    </location>
</feature>
<name>A0A7K5G0V6_PROAR</name>
<evidence type="ECO:0000313" key="1">
    <source>
        <dbReference type="EMBL" id="NWS50519.1"/>
    </source>
</evidence>
<sequence>LQAVVEIIINTTRESLLKLAKMESKLRMVVYQNRLALDYMLAAEGDACGKF</sequence>
<feature type="non-terminal residue" evidence="1">
    <location>
        <position position="51"/>
    </location>
</feature>
<dbReference type="Gene3D" id="1.10.287.210">
    <property type="match status" value="1"/>
</dbReference>
<dbReference type="EMBL" id="VYZH01009333">
    <property type="protein sequence ID" value="NWS50519.1"/>
    <property type="molecule type" value="Genomic_DNA"/>
</dbReference>
<protein>
    <submittedName>
        <fullName evidence="1">ENR1 protein</fullName>
    </submittedName>
</protein>
<dbReference type="PANTHER" id="PTHR10424">
    <property type="entry name" value="VIRAL ENVELOPE PROTEIN"/>
    <property type="match status" value="1"/>
</dbReference>
<accession>A0A7K5G0V6</accession>
<dbReference type="Proteomes" id="UP000562415">
    <property type="component" value="Unassembled WGS sequence"/>
</dbReference>
<comment type="caution">
    <text evidence="1">The sequence shown here is derived from an EMBL/GenBank/DDBJ whole genome shotgun (WGS) entry which is preliminary data.</text>
</comment>
<dbReference type="InterPro" id="IPR018154">
    <property type="entry name" value="TLV/ENV_coat_polyprotein"/>
</dbReference>
<dbReference type="PANTHER" id="PTHR10424:SF68">
    <property type="entry name" value="ENDOGENOUS RETROVIRUS GROUP 3 MEMBER 1 ENV POLYPROTEIN"/>
    <property type="match status" value="1"/>
</dbReference>
<keyword evidence="2" id="KW-1185">Reference proteome</keyword>
<reference evidence="1 2" key="1">
    <citation type="submission" date="2019-09" db="EMBL/GenBank/DDBJ databases">
        <title>Bird 10,000 Genomes (B10K) Project - Family phase.</title>
        <authorList>
            <person name="Zhang G."/>
        </authorList>
    </citation>
    <scope>NUCLEOTIDE SEQUENCE [LARGE SCALE GENOMIC DNA]</scope>
    <source>
        <strain evidence="1">B10K-DU-017-47</strain>
    </source>
</reference>
<gene>
    <name evidence="1" type="primary">Erv31_6</name>
    <name evidence="1" type="ORF">PROATE_R15269</name>
</gene>
<organism evidence="1 2">
    <name type="scientific">Probosciger aterrimus</name>
    <name type="common">Palm cockatoo</name>
    <dbReference type="NCBI Taxonomy" id="141839"/>
    <lineage>
        <taxon>Eukaryota</taxon>
        <taxon>Metazoa</taxon>
        <taxon>Chordata</taxon>
        <taxon>Craniata</taxon>
        <taxon>Vertebrata</taxon>
        <taxon>Euteleostomi</taxon>
        <taxon>Archelosauria</taxon>
        <taxon>Archosauria</taxon>
        <taxon>Dinosauria</taxon>
        <taxon>Saurischia</taxon>
        <taxon>Theropoda</taxon>
        <taxon>Coelurosauria</taxon>
        <taxon>Aves</taxon>
        <taxon>Neognathae</taxon>
        <taxon>Neoaves</taxon>
        <taxon>Telluraves</taxon>
        <taxon>Australaves</taxon>
        <taxon>Psittaciformes</taxon>
        <taxon>Cacatuidae</taxon>
        <taxon>Probosciger</taxon>
    </lineage>
</organism>